<dbReference type="AlphaFoldDB" id="A0A9W9WG91"/>
<reference evidence="1" key="1">
    <citation type="submission" date="2022-12" db="EMBL/GenBank/DDBJ databases">
        <authorList>
            <person name="Petersen C."/>
        </authorList>
    </citation>
    <scope>NUCLEOTIDE SEQUENCE</scope>
    <source>
        <strain evidence="1">IBT 17660</strain>
    </source>
</reference>
<comment type="caution">
    <text evidence="1">The sequence shown here is derived from an EMBL/GenBank/DDBJ whole genome shotgun (WGS) entry which is preliminary data.</text>
</comment>
<dbReference type="OrthoDB" id="4345522at2759"/>
<name>A0A9W9WG91_9EURO</name>
<protein>
    <submittedName>
        <fullName evidence="1">Uncharacterized protein</fullName>
    </submittedName>
</protein>
<dbReference type="EMBL" id="JAPWDO010000008">
    <property type="protein sequence ID" value="KAJ5458981.1"/>
    <property type="molecule type" value="Genomic_DNA"/>
</dbReference>
<dbReference type="Proteomes" id="UP001147760">
    <property type="component" value="Unassembled WGS sequence"/>
</dbReference>
<evidence type="ECO:0000313" key="1">
    <source>
        <dbReference type="EMBL" id="KAJ5458981.1"/>
    </source>
</evidence>
<evidence type="ECO:0000313" key="2">
    <source>
        <dbReference type="Proteomes" id="UP001147760"/>
    </source>
</evidence>
<organism evidence="1 2">
    <name type="scientific">Penicillium desertorum</name>
    <dbReference type="NCBI Taxonomy" id="1303715"/>
    <lineage>
        <taxon>Eukaryota</taxon>
        <taxon>Fungi</taxon>
        <taxon>Dikarya</taxon>
        <taxon>Ascomycota</taxon>
        <taxon>Pezizomycotina</taxon>
        <taxon>Eurotiomycetes</taxon>
        <taxon>Eurotiomycetidae</taxon>
        <taxon>Eurotiales</taxon>
        <taxon>Aspergillaceae</taxon>
        <taxon>Penicillium</taxon>
    </lineage>
</organism>
<keyword evidence="2" id="KW-1185">Reference proteome</keyword>
<sequence>MSLLDDNSWTVVKRYKNVHVRDKRAAENVKNVKFTGHGIKELEDCWAVAVNTFFARGGELNRVCNTTAVNNNPVHRSCFNPQDERLVLTFVVTAVSGEPRKCHVFETGKGTRCVGDIEQ</sequence>
<accession>A0A9W9WG91</accession>
<proteinExistence type="predicted"/>
<gene>
    <name evidence="1" type="ORF">N7530_010925</name>
</gene>
<reference evidence="1" key="2">
    <citation type="journal article" date="2023" name="IMA Fungus">
        <title>Comparative genomic study of the Penicillium genus elucidates a diverse pangenome and 15 lateral gene transfer events.</title>
        <authorList>
            <person name="Petersen C."/>
            <person name="Sorensen T."/>
            <person name="Nielsen M.R."/>
            <person name="Sondergaard T.E."/>
            <person name="Sorensen J.L."/>
            <person name="Fitzpatrick D.A."/>
            <person name="Frisvad J.C."/>
            <person name="Nielsen K.L."/>
        </authorList>
    </citation>
    <scope>NUCLEOTIDE SEQUENCE</scope>
    <source>
        <strain evidence="1">IBT 17660</strain>
    </source>
</reference>